<comment type="caution">
    <text evidence="2">The sequence shown here is derived from an EMBL/GenBank/DDBJ whole genome shotgun (WGS) entry which is preliminary data.</text>
</comment>
<evidence type="ECO:0000256" key="1">
    <source>
        <dbReference type="SAM" id="Phobius"/>
    </source>
</evidence>
<proteinExistence type="predicted"/>
<protein>
    <recommendedName>
        <fullName evidence="4">ABC transporter permease</fullName>
    </recommendedName>
</protein>
<feature type="transmembrane region" description="Helical" evidence="1">
    <location>
        <begin position="134"/>
        <end position="161"/>
    </location>
</feature>
<feature type="transmembrane region" description="Helical" evidence="1">
    <location>
        <begin position="21"/>
        <end position="45"/>
    </location>
</feature>
<evidence type="ECO:0000313" key="3">
    <source>
        <dbReference type="Proteomes" id="UP001595847"/>
    </source>
</evidence>
<feature type="transmembrane region" description="Helical" evidence="1">
    <location>
        <begin position="105"/>
        <end position="128"/>
    </location>
</feature>
<keyword evidence="3" id="KW-1185">Reference proteome</keyword>
<keyword evidence="1" id="KW-0472">Membrane</keyword>
<keyword evidence="1" id="KW-1133">Transmembrane helix</keyword>
<organism evidence="2 3">
    <name type="scientific">Nocardiopsis sediminis</name>
    <dbReference type="NCBI Taxonomy" id="1778267"/>
    <lineage>
        <taxon>Bacteria</taxon>
        <taxon>Bacillati</taxon>
        <taxon>Actinomycetota</taxon>
        <taxon>Actinomycetes</taxon>
        <taxon>Streptosporangiales</taxon>
        <taxon>Nocardiopsidaceae</taxon>
        <taxon>Nocardiopsis</taxon>
    </lineage>
</organism>
<sequence length="520" mass="55665">MIASFARLVAFESRRLARSPLLLASIAFSLVTVVILEVLVPTAYRDWASQRTDALPTWGGVVDDAIATAKYIAAGMFFAAFPPALREARHGHSVVAPLDRRTRIVALLAAALLVGGAAGTVSFTVLLVPRGPVAVAGGISTTAFVVPVVLPMVGGALGVLAGVWTRSWIAMIAAALATVAYGAARFITVPVVDQFYGLPDVLVQPADPYEPGRWGMAPTHLAYLLLALGACATVALLRHRRGRRDTIAIATAAAICVAGSAVTFAGQYGYGVLLGIDIRKWADWSAPDADMVCQTPSAITYCAYEGYGHWVPYWRQAVEPVARAVPESEHDRLPTVRQVTFDVPLRLDSGGWIAQGIADPGSVWYDRPEARVDLADQVALVALGAPEYRAYSCKFAGQARLPLYLWMTTYGIEGYRDLVYPTYEDQTAIDPADIALAVAMSETPDDEVIAALHRHWDRLVSPQTTTAQAAGLLGIEVTPAHLESAEAMLAPYIGTAVPVDAFASMEDDPVSRMRATPHCR</sequence>
<dbReference type="RefSeq" id="WP_378535027.1">
    <property type="nucleotide sequence ID" value="NZ_JBHSBH010000011.1"/>
</dbReference>
<feature type="transmembrane region" description="Helical" evidence="1">
    <location>
        <begin position="220"/>
        <end position="237"/>
    </location>
</feature>
<dbReference type="EMBL" id="JBHSBH010000011">
    <property type="protein sequence ID" value="MFC3997775.1"/>
    <property type="molecule type" value="Genomic_DNA"/>
</dbReference>
<feature type="transmembrane region" description="Helical" evidence="1">
    <location>
        <begin position="65"/>
        <end position="85"/>
    </location>
</feature>
<evidence type="ECO:0008006" key="4">
    <source>
        <dbReference type="Google" id="ProtNLM"/>
    </source>
</evidence>
<name>A0ABV8FNY4_9ACTN</name>
<feature type="transmembrane region" description="Helical" evidence="1">
    <location>
        <begin position="249"/>
        <end position="270"/>
    </location>
</feature>
<gene>
    <name evidence="2" type="ORF">ACFOVU_17710</name>
</gene>
<accession>A0ABV8FNY4</accession>
<keyword evidence="1" id="KW-0812">Transmembrane</keyword>
<reference evidence="3" key="1">
    <citation type="journal article" date="2019" name="Int. J. Syst. Evol. Microbiol.">
        <title>The Global Catalogue of Microorganisms (GCM) 10K type strain sequencing project: providing services to taxonomists for standard genome sequencing and annotation.</title>
        <authorList>
            <consortium name="The Broad Institute Genomics Platform"/>
            <consortium name="The Broad Institute Genome Sequencing Center for Infectious Disease"/>
            <person name="Wu L."/>
            <person name="Ma J."/>
        </authorList>
    </citation>
    <scope>NUCLEOTIDE SEQUENCE [LARGE SCALE GENOMIC DNA]</scope>
    <source>
        <strain evidence="3">TBRC 1826</strain>
    </source>
</reference>
<evidence type="ECO:0000313" key="2">
    <source>
        <dbReference type="EMBL" id="MFC3997775.1"/>
    </source>
</evidence>
<dbReference type="Proteomes" id="UP001595847">
    <property type="component" value="Unassembled WGS sequence"/>
</dbReference>
<feature type="transmembrane region" description="Helical" evidence="1">
    <location>
        <begin position="168"/>
        <end position="187"/>
    </location>
</feature>